<keyword evidence="6" id="KW-1003">Cell membrane</keyword>
<feature type="compositionally biased region" description="Polar residues" evidence="21">
    <location>
        <begin position="207"/>
        <end position="224"/>
    </location>
</feature>
<feature type="region of interest" description="Disordered" evidence="21">
    <location>
        <begin position="373"/>
        <end position="393"/>
    </location>
</feature>
<sequence>MQRYGRDNHQEREPLGASHDYSTSPGHAPGNAYKYDYAGTESPYYDDAKQDPRGMQQQRHEPYQSYQPYIEHDDASSASRGYGYEAVAPVPPQHSNFAAYNRSPSRGGQGHPYAQQAIQSNTAPGADNFSEHVSGGMSGVAYSVADRNAREGGMEAVRGTGQLPPPPSRSQYPHAPGAGYNGFQPSGHAPETLHNRVPEQHPLPAQGSGSSLNLFSTPSATHSPARSLRSFGGESFGDDPYQALPSNGRRFHDPSLGVVNPNDIIDDGDDGLSYARHSQRNSMLSVPHSDRGRSGAAVGAAGIGAAAAAGSALGRGGHGHSDSEFAREKLNNWSTPPEKGRSKKWRWLVIALVLFVVVGAIVGGVVGSMIAGNKKSGGAGGSDSAADDTSKNGDLNINSKEIQALLNNKDLHKVFPGMDYTPLNTQYPDCLHNPPSQNNITRDVAVLSQLTNKIRLYGTDCNQTQMVIHAINQLKMQKEIKVWIGVWQDGNATTNSRQLNQMWDILEQYGQEPFEGVIVGNEILFREEMTITQLGNILDGVRKNLTSKNIKLPVASSDLGDDWQQGLADKSDYIMANIHPFFAGVAADQAASWTYSFWTNKDQQFWKSDKSKNVISETGWPSRGGKHCGASNTCGPSTPGAVASADGMNRFMNDWVCQALANGTNYFWFEAFDEPWKIRFNEAGKEWEDQWGLMDVNRKLKSGVKIPDCGGKTV</sequence>
<dbReference type="GeneID" id="63742173"/>
<keyword evidence="22" id="KW-1133">Transmembrane helix</keyword>
<dbReference type="EC" id="3.2.1.39" evidence="5"/>
<evidence type="ECO:0000256" key="21">
    <source>
        <dbReference type="SAM" id="MobiDB-lite"/>
    </source>
</evidence>
<name>A0A0B2WLP2_METAS</name>
<dbReference type="InterPro" id="IPR017853">
    <property type="entry name" value="GH"/>
</dbReference>
<dbReference type="Gene3D" id="3.20.20.80">
    <property type="entry name" value="Glycosidases"/>
    <property type="match status" value="2"/>
</dbReference>
<evidence type="ECO:0000256" key="7">
    <source>
        <dbReference type="ARBA" id="ARBA00022512"/>
    </source>
</evidence>
<dbReference type="InterPro" id="IPR000490">
    <property type="entry name" value="Glyco_hydro_17"/>
</dbReference>
<comment type="caution">
    <text evidence="23">The sequence shown here is derived from an EMBL/GenBank/DDBJ whole genome shotgun (WGS) entry which is preliminary data.</text>
</comment>
<feature type="region of interest" description="Disordered" evidence="21">
    <location>
        <begin position="1"/>
        <end position="90"/>
    </location>
</feature>
<evidence type="ECO:0000256" key="9">
    <source>
        <dbReference type="ARBA" id="ARBA00022729"/>
    </source>
</evidence>
<keyword evidence="10 23" id="KW-0378">Hydrolase</keyword>
<dbReference type="OrthoDB" id="68336at2759"/>
<keyword evidence="22" id="KW-0812">Transmembrane</keyword>
<evidence type="ECO:0000256" key="5">
    <source>
        <dbReference type="ARBA" id="ARBA00012780"/>
    </source>
</evidence>
<keyword evidence="12 22" id="KW-0472">Membrane</keyword>
<dbReference type="PANTHER" id="PTHR16631">
    <property type="entry name" value="GLUCAN 1,3-BETA-GLUCOSIDASE"/>
    <property type="match status" value="1"/>
</dbReference>
<feature type="compositionally biased region" description="Basic and acidic residues" evidence="21">
    <location>
        <begin position="1"/>
        <end position="14"/>
    </location>
</feature>
<proteinExistence type="inferred from homology"/>
<evidence type="ECO:0000256" key="18">
    <source>
        <dbReference type="ARBA" id="ARBA00042373"/>
    </source>
</evidence>
<evidence type="ECO:0000256" key="3">
    <source>
        <dbReference type="ARBA" id="ARBA00004401"/>
    </source>
</evidence>
<evidence type="ECO:0000256" key="13">
    <source>
        <dbReference type="ARBA" id="ARBA00023180"/>
    </source>
</evidence>
<keyword evidence="14" id="KW-0119">Carbohydrate metabolism</keyword>
<protein>
    <recommendedName>
        <fullName evidence="5">glucan endo-1,3-beta-D-glucosidase</fullName>
        <ecNumber evidence="5">3.2.1.39</ecNumber>
    </recommendedName>
    <alternativeName>
        <fullName evidence="19">Endo-1,3-beta-glucanase btgC</fullName>
    </alternativeName>
    <alternativeName>
        <fullName evidence="18">Laminarinase btgC</fullName>
    </alternativeName>
</protein>
<evidence type="ECO:0000313" key="24">
    <source>
        <dbReference type="Proteomes" id="UP000030816"/>
    </source>
</evidence>
<dbReference type="InterPro" id="IPR050732">
    <property type="entry name" value="Beta-glucan_modifiers"/>
</dbReference>
<reference evidence="23 24" key="1">
    <citation type="journal article" date="2014" name="Proc. Natl. Acad. Sci. U.S.A.">
        <title>Trajectory and genomic determinants of fungal-pathogen speciation and host adaptation.</title>
        <authorList>
            <person name="Hu X."/>
            <person name="Xiao G."/>
            <person name="Zheng P."/>
            <person name="Shang Y."/>
            <person name="Su Y."/>
            <person name="Zhang X."/>
            <person name="Liu X."/>
            <person name="Zhan S."/>
            <person name="St Leger R.J."/>
            <person name="Wang C."/>
        </authorList>
    </citation>
    <scope>NUCLEOTIDE SEQUENCE [LARGE SCALE GENOMIC DNA]</scope>
    <source>
        <strain evidence="23 24">ARSEF 1941</strain>
    </source>
</reference>
<dbReference type="GO" id="GO:0005886">
    <property type="term" value="C:plasma membrane"/>
    <property type="evidence" value="ECO:0007669"/>
    <property type="project" value="UniProtKB-SubCell"/>
</dbReference>
<keyword evidence="8" id="KW-0964">Secreted</keyword>
<evidence type="ECO:0000256" key="2">
    <source>
        <dbReference type="ARBA" id="ARBA00004191"/>
    </source>
</evidence>
<evidence type="ECO:0000256" key="20">
    <source>
        <dbReference type="RuleBase" id="RU004335"/>
    </source>
</evidence>
<evidence type="ECO:0000256" key="14">
    <source>
        <dbReference type="ARBA" id="ARBA00023277"/>
    </source>
</evidence>
<dbReference type="STRING" id="1081103.A0A0B2WLP2"/>
<evidence type="ECO:0000256" key="8">
    <source>
        <dbReference type="ARBA" id="ARBA00022525"/>
    </source>
</evidence>
<keyword evidence="24" id="KW-1185">Reference proteome</keyword>
<feature type="region of interest" description="Disordered" evidence="21">
    <location>
        <begin position="311"/>
        <end position="340"/>
    </location>
</feature>
<dbReference type="AlphaFoldDB" id="A0A0B2WLP2"/>
<feature type="compositionally biased region" description="Basic and acidic residues" evidence="21">
    <location>
        <begin position="46"/>
        <end position="62"/>
    </location>
</feature>
<evidence type="ECO:0000256" key="12">
    <source>
        <dbReference type="ARBA" id="ARBA00023136"/>
    </source>
</evidence>
<evidence type="ECO:0000256" key="1">
    <source>
        <dbReference type="ARBA" id="ARBA00000382"/>
    </source>
</evidence>
<evidence type="ECO:0000256" key="4">
    <source>
        <dbReference type="ARBA" id="ARBA00008773"/>
    </source>
</evidence>
<dbReference type="GO" id="GO:0009277">
    <property type="term" value="C:fungal-type cell wall"/>
    <property type="evidence" value="ECO:0007669"/>
    <property type="project" value="TreeGrafter"/>
</dbReference>
<dbReference type="EMBL" id="AZHE01000035">
    <property type="protein sequence ID" value="KHN94402.1"/>
    <property type="molecule type" value="Genomic_DNA"/>
</dbReference>
<keyword evidence="15" id="KW-0961">Cell wall biogenesis/degradation</keyword>
<gene>
    <name evidence="23" type="ORF">MAM_07718</name>
</gene>
<feature type="transmembrane region" description="Helical" evidence="22">
    <location>
        <begin position="347"/>
        <end position="370"/>
    </location>
</feature>
<dbReference type="GO" id="GO:0071555">
    <property type="term" value="P:cell wall organization"/>
    <property type="evidence" value="ECO:0007669"/>
    <property type="project" value="UniProtKB-KW"/>
</dbReference>
<dbReference type="HOGENOM" id="CLU_011476_0_0_1"/>
<evidence type="ECO:0000313" key="23">
    <source>
        <dbReference type="EMBL" id="KHN94402.1"/>
    </source>
</evidence>
<dbReference type="GO" id="GO:0000272">
    <property type="term" value="P:polysaccharide catabolic process"/>
    <property type="evidence" value="ECO:0007669"/>
    <property type="project" value="UniProtKB-KW"/>
</dbReference>
<dbReference type="FunFam" id="3.20.20.80:FF:000151">
    <property type="entry name" value="Glucan endo-1,3-beta-glucosidase btgC"/>
    <property type="match status" value="1"/>
</dbReference>
<organism evidence="23 24">
    <name type="scientific">Metarhizium album (strain ARSEF 1941)</name>
    <dbReference type="NCBI Taxonomy" id="1081103"/>
    <lineage>
        <taxon>Eukaryota</taxon>
        <taxon>Fungi</taxon>
        <taxon>Dikarya</taxon>
        <taxon>Ascomycota</taxon>
        <taxon>Pezizomycotina</taxon>
        <taxon>Sordariomycetes</taxon>
        <taxon>Hypocreomycetidae</taxon>
        <taxon>Hypocreales</taxon>
        <taxon>Clavicipitaceae</taxon>
        <taxon>Metarhizium</taxon>
    </lineage>
</organism>
<dbReference type="SUPFAM" id="SSF51445">
    <property type="entry name" value="(Trans)glycosidases"/>
    <property type="match status" value="1"/>
</dbReference>
<keyword evidence="16" id="KW-0624">Polysaccharide degradation</keyword>
<evidence type="ECO:0000256" key="10">
    <source>
        <dbReference type="ARBA" id="ARBA00022801"/>
    </source>
</evidence>
<evidence type="ECO:0000256" key="16">
    <source>
        <dbReference type="ARBA" id="ARBA00023326"/>
    </source>
</evidence>
<dbReference type="GO" id="GO:0005576">
    <property type="term" value="C:extracellular region"/>
    <property type="evidence" value="ECO:0007669"/>
    <property type="project" value="TreeGrafter"/>
</dbReference>
<keyword evidence="7" id="KW-0134">Cell wall</keyword>
<comment type="catalytic activity">
    <reaction evidence="1">
        <text>Hydrolysis of (1-&gt;3)-beta-D-glucosidic linkages in (1-&gt;3)-beta-D-glucans.</text>
        <dbReference type="EC" id="3.2.1.39"/>
    </reaction>
</comment>
<keyword evidence="11" id="KW-0735">Signal-anchor</keyword>
<comment type="similarity">
    <text evidence="4 20">Belongs to the glycosyl hydrolase 17 family.</text>
</comment>
<comment type="subcellular location">
    <subcellularLocation>
        <location evidence="3">Cell membrane</location>
        <topology evidence="3">Single-pass type II membrane protein</topology>
    </subcellularLocation>
    <subcellularLocation>
        <location evidence="2">Secreted</location>
        <location evidence="2">Cell wall</location>
    </subcellularLocation>
</comment>
<dbReference type="Proteomes" id="UP000030816">
    <property type="component" value="Unassembled WGS sequence"/>
</dbReference>
<feature type="region of interest" description="Disordered" evidence="21">
    <location>
        <begin position="156"/>
        <end position="297"/>
    </location>
</feature>
<dbReference type="PANTHER" id="PTHR16631:SF17">
    <property type="entry name" value="GLUCAN ENDO-1,3-BETA-GLUCOSIDASE BTGC"/>
    <property type="match status" value="1"/>
</dbReference>
<dbReference type="RefSeq" id="XP_040675468.1">
    <property type="nucleotide sequence ID" value="XM_040826516.1"/>
</dbReference>
<dbReference type="GO" id="GO:0009986">
    <property type="term" value="C:cell surface"/>
    <property type="evidence" value="ECO:0007669"/>
    <property type="project" value="TreeGrafter"/>
</dbReference>
<evidence type="ECO:0000256" key="17">
    <source>
        <dbReference type="ARBA" id="ARBA00037649"/>
    </source>
</evidence>
<evidence type="ECO:0000256" key="15">
    <source>
        <dbReference type="ARBA" id="ARBA00023316"/>
    </source>
</evidence>
<keyword evidence="9" id="KW-0732">Signal</keyword>
<feature type="compositionally biased region" description="Basic and acidic residues" evidence="21">
    <location>
        <begin position="319"/>
        <end position="330"/>
    </location>
</feature>
<comment type="function">
    <text evidence="17">Glucanases play a role in cell expansion during growth, in cell-cell fusion during mating, and in spore release during sporulation. This enzyme may be involved in beta-glucan degradation. Active on laminarin and lichenan.</text>
</comment>
<dbReference type="GO" id="GO:0042973">
    <property type="term" value="F:glucan endo-1,3-beta-D-glucosidase activity"/>
    <property type="evidence" value="ECO:0007669"/>
    <property type="project" value="UniProtKB-EC"/>
</dbReference>
<keyword evidence="13" id="KW-0325">Glycoprotein</keyword>
<evidence type="ECO:0000256" key="11">
    <source>
        <dbReference type="ARBA" id="ARBA00022968"/>
    </source>
</evidence>
<dbReference type="Pfam" id="PF00332">
    <property type="entry name" value="Glyco_hydro_17"/>
    <property type="match status" value="1"/>
</dbReference>
<evidence type="ECO:0000256" key="22">
    <source>
        <dbReference type="SAM" id="Phobius"/>
    </source>
</evidence>
<evidence type="ECO:0000256" key="6">
    <source>
        <dbReference type="ARBA" id="ARBA00022475"/>
    </source>
</evidence>
<evidence type="ECO:0000256" key="19">
    <source>
        <dbReference type="ARBA" id="ARBA00043078"/>
    </source>
</evidence>
<accession>A0A0B2WLP2</accession>